<dbReference type="PANTHER" id="PTHR42711">
    <property type="entry name" value="ABC TRANSPORTER ATP-BINDING PROTEIN"/>
    <property type="match status" value="1"/>
</dbReference>
<dbReference type="STRING" id="1527.SAMN04489757_12358"/>
<dbReference type="Pfam" id="PF00005">
    <property type="entry name" value="ABC_tran"/>
    <property type="match status" value="1"/>
</dbReference>
<dbReference type="InterPro" id="IPR027417">
    <property type="entry name" value="P-loop_NTPase"/>
</dbReference>
<comment type="similarity">
    <text evidence="1">Belongs to the ABC transporter superfamily.</text>
</comment>
<keyword evidence="7" id="KW-1185">Reference proteome</keyword>
<sequence length="259" mass="28943">MCKLYMDDNIKARNQLGGFILLQLVDIKKYYKNKKAVDGISFEVNEGEIFGLIGANGAGKSTTIAMVATMLKPDSGDILFEGASIIKKPSVIRRHLGYVPQEISLYSALTGMDNLLFWGNAYHVPKEKLSERIKEVCDMIGFDENILKQKVSTYSGGMKHRLNIGTALLHHPKLVVLDEPTAGIDIVARNQILNSVLKLKETGTTVLYCGHYMEEVEKICDRICMLHNGKIIDIRTKEELLNNPEKNLETIYLEAIGQA</sequence>
<organism evidence="6 7">
    <name type="scientific">Anaerocolumna aminovalerica</name>
    <dbReference type="NCBI Taxonomy" id="1527"/>
    <lineage>
        <taxon>Bacteria</taxon>
        <taxon>Bacillati</taxon>
        <taxon>Bacillota</taxon>
        <taxon>Clostridia</taxon>
        <taxon>Lachnospirales</taxon>
        <taxon>Lachnospiraceae</taxon>
        <taxon>Anaerocolumna</taxon>
    </lineage>
</organism>
<proteinExistence type="inferred from homology"/>
<accession>A0A1I5GY01</accession>
<protein>
    <submittedName>
        <fullName evidence="6">ABC-2 type transport system ATP-binding protein</fullName>
    </submittedName>
</protein>
<keyword evidence="2" id="KW-0813">Transport</keyword>
<dbReference type="Proteomes" id="UP000198806">
    <property type="component" value="Unassembled WGS sequence"/>
</dbReference>
<evidence type="ECO:0000256" key="1">
    <source>
        <dbReference type="ARBA" id="ARBA00005417"/>
    </source>
</evidence>
<dbReference type="InterPro" id="IPR003593">
    <property type="entry name" value="AAA+_ATPase"/>
</dbReference>
<evidence type="ECO:0000313" key="6">
    <source>
        <dbReference type="EMBL" id="SFO40817.1"/>
    </source>
</evidence>
<feature type="domain" description="ABC transporter" evidence="5">
    <location>
        <begin position="22"/>
        <end position="253"/>
    </location>
</feature>
<dbReference type="GO" id="GO:0016887">
    <property type="term" value="F:ATP hydrolysis activity"/>
    <property type="evidence" value="ECO:0007669"/>
    <property type="project" value="InterPro"/>
</dbReference>
<dbReference type="PANTHER" id="PTHR42711:SF5">
    <property type="entry name" value="ABC TRANSPORTER ATP-BINDING PROTEIN NATA"/>
    <property type="match status" value="1"/>
</dbReference>
<dbReference type="InterPro" id="IPR050763">
    <property type="entry name" value="ABC_transporter_ATP-binding"/>
</dbReference>
<dbReference type="SMART" id="SM00382">
    <property type="entry name" value="AAA"/>
    <property type="match status" value="1"/>
</dbReference>
<evidence type="ECO:0000313" key="7">
    <source>
        <dbReference type="Proteomes" id="UP000198806"/>
    </source>
</evidence>
<gene>
    <name evidence="6" type="ORF">SAMN04489757_12358</name>
</gene>
<reference evidence="6 7" key="1">
    <citation type="submission" date="2016-10" db="EMBL/GenBank/DDBJ databases">
        <authorList>
            <person name="de Groot N.N."/>
        </authorList>
    </citation>
    <scope>NUCLEOTIDE SEQUENCE [LARGE SCALE GENOMIC DNA]</scope>
    <source>
        <strain evidence="6 7">DSM 1283</strain>
    </source>
</reference>
<dbReference type="EMBL" id="FOWD01000023">
    <property type="protein sequence ID" value="SFO40817.1"/>
    <property type="molecule type" value="Genomic_DNA"/>
</dbReference>
<evidence type="ECO:0000259" key="5">
    <source>
        <dbReference type="PROSITE" id="PS50893"/>
    </source>
</evidence>
<evidence type="ECO:0000256" key="2">
    <source>
        <dbReference type="ARBA" id="ARBA00022448"/>
    </source>
</evidence>
<dbReference type="Gene3D" id="3.40.50.300">
    <property type="entry name" value="P-loop containing nucleotide triphosphate hydrolases"/>
    <property type="match status" value="1"/>
</dbReference>
<dbReference type="GO" id="GO:0005524">
    <property type="term" value="F:ATP binding"/>
    <property type="evidence" value="ECO:0007669"/>
    <property type="project" value="UniProtKB-KW"/>
</dbReference>
<name>A0A1I5GY01_9FIRM</name>
<keyword evidence="3" id="KW-0547">Nucleotide-binding</keyword>
<dbReference type="PROSITE" id="PS50893">
    <property type="entry name" value="ABC_TRANSPORTER_2"/>
    <property type="match status" value="1"/>
</dbReference>
<evidence type="ECO:0000256" key="3">
    <source>
        <dbReference type="ARBA" id="ARBA00022741"/>
    </source>
</evidence>
<dbReference type="InterPro" id="IPR003439">
    <property type="entry name" value="ABC_transporter-like_ATP-bd"/>
</dbReference>
<keyword evidence="4 6" id="KW-0067">ATP-binding</keyword>
<dbReference type="AlphaFoldDB" id="A0A1I5GY01"/>
<dbReference type="SUPFAM" id="SSF52540">
    <property type="entry name" value="P-loop containing nucleoside triphosphate hydrolases"/>
    <property type="match status" value="1"/>
</dbReference>
<evidence type="ECO:0000256" key="4">
    <source>
        <dbReference type="ARBA" id="ARBA00022840"/>
    </source>
</evidence>